<feature type="coiled-coil region" evidence="1">
    <location>
        <begin position="42"/>
        <end position="76"/>
    </location>
</feature>
<dbReference type="STRING" id="79200.A0A164Y526"/>
<sequence>MNKYSYTLLECTIKLYWDYQQKIEISKFLEVPKVKAPGPDRLSSVQYEYEELQHMVHALNNENHFLKEELQKVSEECNKGSVFAALLEEDSLAYSDSFICGSGLLDNTQNVKPSTDDIPKEVVPLSVSCWAEDPADGPEFIEIRYFLENFIHCLCTPDMSPPRMIKMGHANEVSATVEYPCTSHLKQKAKGVRAKPRSAPCRFFRCFRSCF</sequence>
<gene>
    <name evidence="2" type="ORF">DCAR_017233</name>
    <name evidence="3" type="ORF">DCAR_0519702</name>
</gene>
<dbReference type="Gramene" id="KZM93988">
    <property type="protein sequence ID" value="KZM93988"/>
    <property type="gene ID" value="DCAR_017233"/>
</dbReference>
<protein>
    <submittedName>
        <fullName evidence="2">Uncharacterized protein</fullName>
    </submittedName>
</protein>
<proteinExistence type="predicted"/>
<evidence type="ECO:0000256" key="1">
    <source>
        <dbReference type="SAM" id="Coils"/>
    </source>
</evidence>
<organism evidence="2">
    <name type="scientific">Daucus carota subsp. sativus</name>
    <name type="common">Carrot</name>
    <dbReference type="NCBI Taxonomy" id="79200"/>
    <lineage>
        <taxon>Eukaryota</taxon>
        <taxon>Viridiplantae</taxon>
        <taxon>Streptophyta</taxon>
        <taxon>Embryophyta</taxon>
        <taxon>Tracheophyta</taxon>
        <taxon>Spermatophyta</taxon>
        <taxon>Magnoliopsida</taxon>
        <taxon>eudicotyledons</taxon>
        <taxon>Gunneridae</taxon>
        <taxon>Pentapetalae</taxon>
        <taxon>asterids</taxon>
        <taxon>campanulids</taxon>
        <taxon>Apiales</taxon>
        <taxon>Apiaceae</taxon>
        <taxon>Apioideae</taxon>
        <taxon>Scandiceae</taxon>
        <taxon>Daucinae</taxon>
        <taxon>Daucus</taxon>
        <taxon>Daucus sect. Daucus</taxon>
    </lineage>
</organism>
<keyword evidence="4" id="KW-1185">Reference proteome</keyword>
<reference evidence="3" key="2">
    <citation type="submission" date="2022-03" db="EMBL/GenBank/DDBJ databases">
        <title>Draft title - Genomic analysis of global carrot germplasm unveils the trajectory of domestication and the origin of high carotenoid orange carrot.</title>
        <authorList>
            <person name="Iorizzo M."/>
            <person name="Ellison S."/>
            <person name="Senalik D."/>
            <person name="Macko-Podgorni A."/>
            <person name="Grzebelus D."/>
            <person name="Bostan H."/>
            <person name="Rolling W."/>
            <person name="Curaba J."/>
            <person name="Simon P."/>
        </authorList>
    </citation>
    <scope>NUCLEOTIDE SEQUENCE</scope>
    <source>
        <tissue evidence="3">Leaf</tissue>
    </source>
</reference>
<evidence type="ECO:0000313" key="4">
    <source>
        <dbReference type="Proteomes" id="UP000077755"/>
    </source>
</evidence>
<name>A0A164Y526_DAUCS</name>
<evidence type="ECO:0000313" key="2">
    <source>
        <dbReference type="EMBL" id="KZM93988.1"/>
    </source>
</evidence>
<evidence type="ECO:0000313" key="3">
    <source>
        <dbReference type="EMBL" id="WOH00343.1"/>
    </source>
</evidence>
<reference evidence="2" key="1">
    <citation type="journal article" date="2016" name="Nat. Genet.">
        <title>A high-quality carrot genome assembly provides new insights into carotenoid accumulation and asterid genome evolution.</title>
        <authorList>
            <person name="Iorizzo M."/>
            <person name="Ellison S."/>
            <person name="Senalik D."/>
            <person name="Zeng P."/>
            <person name="Satapoomin P."/>
            <person name="Huang J."/>
            <person name="Bowman M."/>
            <person name="Iovene M."/>
            <person name="Sanseverino W."/>
            <person name="Cavagnaro P."/>
            <person name="Yildiz M."/>
            <person name="Macko-Podgorni A."/>
            <person name="Moranska E."/>
            <person name="Grzebelus E."/>
            <person name="Grzebelus D."/>
            <person name="Ashrafi H."/>
            <person name="Zheng Z."/>
            <person name="Cheng S."/>
            <person name="Spooner D."/>
            <person name="Van Deynze A."/>
            <person name="Simon P."/>
        </authorList>
    </citation>
    <scope>NUCLEOTIDE SEQUENCE [LARGE SCALE GENOMIC DNA]</scope>
    <source>
        <tissue evidence="2">Leaf</tissue>
    </source>
</reference>
<accession>A0A164Y526</accession>
<dbReference type="Proteomes" id="UP000077755">
    <property type="component" value="Chromosome 5"/>
</dbReference>
<keyword evidence="1" id="KW-0175">Coiled coil</keyword>
<dbReference type="EMBL" id="CP093347">
    <property type="protein sequence ID" value="WOH00343.1"/>
    <property type="molecule type" value="Genomic_DNA"/>
</dbReference>
<dbReference type="EMBL" id="LNRQ01000005">
    <property type="protein sequence ID" value="KZM93988.1"/>
    <property type="molecule type" value="Genomic_DNA"/>
</dbReference>
<dbReference type="AlphaFoldDB" id="A0A164Y526"/>